<keyword evidence="4 7" id="KW-0812">Transmembrane</keyword>
<evidence type="ECO:0000256" key="3">
    <source>
        <dbReference type="ARBA" id="ARBA00022475"/>
    </source>
</evidence>
<dbReference type="RefSeq" id="WP_148855771.1">
    <property type="nucleotide sequence ID" value="NZ_PHNJ01000001.1"/>
</dbReference>
<keyword evidence="3" id="KW-1003">Cell membrane</keyword>
<feature type="transmembrane region" description="Helical" evidence="7">
    <location>
        <begin position="317"/>
        <end position="336"/>
    </location>
</feature>
<dbReference type="PANTHER" id="PTHR30354">
    <property type="entry name" value="GNT FAMILY GLUCONATE TRANSPORTER"/>
    <property type="match status" value="1"/>
</dbReference>
<evidence type="ECO:0000256" key="7">
    <source>
        <dbReference type="SAM" id="Phobius"/>
    </source>
</evidence>
<protein>
    <submittedName>
        <fullName evidence="8">Gluconate permease</fullName>
    </submittedName>
</protein>
<gene>
    <name evidence="8" type="ORF">CV102_00590</name>
</gene>
<feature type="transmembrane region" description="Helical" evidence="7">
    <location>
        <begin position="396"/>
        <end position="419"/>
    </location>
</feature>
<keyword evidence="6 7" id="KW-0472">Membrane</keyword>
<dbReference type="AlphaFoldDB" id="A0A8J8Q7K3"/>
<evidence type="ECO:0000313" key="9">
    <source>
        <dbReference type="Proteomes" id="UP000766904"/>
    </source>
</evidence>
<dbReference type="Pfam" id="PF02447">
    <property type="entry name" value="GntP_permease"/>
    <property type="match status" value="1"/>
</dbReference>
<proteinExistence type="predicted"/>
<name>A0A8J8Q7K3_9EURY</name>
<sequence length="459" mass="48097">MIENPLAVFVIGLVVVVALLVWLRLPAFIGLVIAGLVVGAATVEVPFGEVPEEFAGALGDTFAGIGIPILMAAIIGKTMMESGAAERIVRWFQSRTGEERSYLALWGSSSALSIPVFFDNVFYLMAPLARSMRARTGRDYALFLTVVGAGAATTHVFVPPTPGPLAVALEIGVDLGIVMVIGLIVAIPTALVAGVLYGHWINRHLDDIPLRETMGSTAEELQEMADEPIEQLPGIFESTLPIIIAVVLVASNTTVDYLVDLGIVAEGSPLVPLTSFIGDANFALTAAALAAALTFLRMRALDRETWADELVEALRSGGHIAAITAAGGAFGAMLAAAGIGDYIAAILADVGIPLLVAGWVIAATIRIAQGSATVAMLTTAGIMAPLVGQLEVHPVYLALIIGAGGNICSWFNDSGFWIVKEIGGLTQLETLQIWTVLTTLISVTGFIIIMILSLIFPMV</sequence>
<feature type="transmembrane region" description="Helical" evidence="7">
    <location>
        <begin position="140"/>
        <end position="158"/>
    </location>
</feature>
<feature type="transmembrane region" description="Helical" evidence="7">
    <location>
        <begin position="54"/>
        <end position="75"/>
    </location>
</feature>
<comment type="subcellular location">
    <subcellularLocation>
        <location evidence="1">Cell membrane</location>
        <topology evidence="1">Multi-pass membrane protein</topology>
    </subcellularLocation>
</comment>
<feature type="transmembrane region" description="Helical" evidence="7">
    <location>
        <begin position="178"/>
        <end position="201"/>
    </location>
</feature>
<accession>A0A8J8Q7K3</accession>
<dbReference type="PANTHER" id="PTHR30354:SF22">
    <property type="entry name" value="HIGH-AFFINITY GLUCONATE TRANSPORTER"/>
    <property type="match status" value="1"/>
</dbReference>
<dbReference type="Proteomes" id="UP000766904">
    <property type="component" value="Unassembled WGS sequence"/>
</dbReference>
<evidence type="ECO:0000256" key="1">
    <source>
        <dbReference type="ARBA" id="ARBA00004651"/>
    </source>
</evidence>
<keyword evidence="5 7" id="KW-1133">Transmembrane helix</keyword>
<comment type="caution">
    <text evidence="8">The sequence shown here is derived from an EMBL/GenBank/DDBJ whole genome shotgun (WGS) entry which is preliminary data.</text>
</comment>
<evidence type="ECO:0000256" key="5">
    <source>
        <dbReference type="ARBA" id="ARBA00022989"/>
    </source>
</evidence>
<organism evidence="8 9">
    <name type="scientific">Natronococcus pandeyae</name>
    <dbReference type="NCBI Taxonomy" id="2055836"/>
    <lineage>
        <taxon>Archaea</taxon>
        <taxon>Methanobacteriati</taxon>
        <taxon>Methanobacteriota</taxon>
        <taxon>Stenosarchaea group</taxon>
        <taxon>Halobacteria</taxon>
        <taxon>Halobacteriales</taxon>
        <taxon>Natrialbaceae</taxon>
        <taxon>Natronococcus</taxon>
    </lineage>
</organism>
<dbReference type="InterPro" id="IPR003474">
    <property type="entry name" value="Glcn_transporter"/>
</dbReference>
<feature type="transmembrane region" description="Helical" evidence="7">
    <location>
        <begin position="28"/>
        <end position="48"/>
    </location>
</feature>
<keyword evidence="2" id="KW-0813">Transport</keyword>
<reference evidence="8" key="1">
    <citation type="submission" date="2017-11" db="EMBL/GenBank/DDBJ databases">
        <authorList>
            <person name="Kajale S.C."/>
            <person name="Sharma A."/>
        </authorList>
    </citation>
    <scope>NUCLEOTIDE SEQUENCE</scope>
    <source>
        <strain evidence="8">LS1_42</strain>
    </source>
</reference>
<dbReference type="EMBL" id="PHNJ01000001">
    <property type="protein sequence ID" value="TYL40113.1"/>
    <property type="molecule type" value="Genomic_DNA"/>
</dbReference>
<dbReference type="GO" id="GO:0005886">
    <property type="term" value="C:plasma membrane"/>
    <property type="evidence" value="ECO:0007669"/>
    <property type="project" value="UniProtKB-SubCell"/>
</dbReference>
<feature type="transmembrane region" description="Helical" evidence="7">
    <location>
        <begin position="6"/>
        <end position="23"/>
    </location>
</feature>
<keyword evidence="9" id="KW-1185">Reference proteome</keyword>
<feature type="transmembrane region" description="Helical" evidence="7">
    <location>
        <begin position="431"/>
        <end position="456"/>
    </location>
</feature>
<dbReference type="OrthoDB" id="99138at2157"/>
<evidence type="ECO:0000256" key="6">
    <source>
        <dbReference type="ARBA" id="ARBA00023136"/>
    </source>
</evidence>
<evidence type="ECO:0000256" key="4">
    <source>
        <dbReference type="ARBA" id="ARBA00022692"/>
    </source>
</evidence>
<feature type="transmembrane region" description="Helical" evidence="7">
    <location>
        <begin position="342"/>
        <end position="365"/>
    </location>
</feature>
<evidence type="ECO:0000313" key="8">
    <source>
        <dbReference type="EMBL" id="TYL40113.1"/>
    </source>
</evidence>
<evidence type="ECO:0000256" key="2">
    <source>
        <dbReference type="ARBA" id="ARBA00022448"/>
    </source>
</evidence>
<dbReference type="GO" id="GO:0015128">
    <property type="term" value="F:gluconate transmembrane transporter activity"/>
    <property type="evidence" value="ECO:0007669"/>
    <property type="project" value="InterPro"/>
</dbReference>
<feature type="transmembrane region" description="Helical" evidence="7">
    <location>
        <begin position="270"/>
        <end position="296"/>
    </location>
</feature>